<evidence type="ECO:0000259" key="9">
    <source>
        <dbReference type="PROSITE" id="PS50011"/>
    </source>
</evidence>
<dbReference type="PANTHER" id="PTHR44899">
    <property type="entry name" value="CAMK FAMILY PROTEIN KINASE"/>
    <property type="match status" value="1"/>
</dbReference>
<dbReference type="SMART" id="SM00220">
    <property type="entry name" value="S_TKc"/>
    <property type="match status" value="1"/>
</dbReference>
<feature type="domain" description="Protein kinase" evidence="9">
    <location>
        <begin position="1"/>
        <end position="192"/>
    </location>
</feature>
<dbReference type="Pfam" id="PF00069">
    <property type="entry name" value="Pkinase"/>
    <property type="match status" value="1"/>
</dbReference>
<comment type="catalytic activity">
    <reaction evidence="8">
        <text>L-seryl-[protein] + ATP = O-phospho-L-seryl-[protein] + ADP + H(+)</text>
        <dbReference type="Rhea" id="RHEA:17989"/>
        <dbReference type="Rhea" id="RHEA-COMP:9863"/>
        <dbReference type="Rhea" id="RHEA-COMP:11604"/>
        <dbReference type="ChEBI" id="CHEBI:15378"/>
        <dbReference type="ChEBI" id="CHEBI:29999"/>
        <dbReference type="ChEBI" id="CHEBI:30616"/>
        <dbReference type="ChEBI" id="CHEBI:83421"/>
        <dbReference type="ChEBI" id="CHEBI:456216"/>
        <dbReference type="EC" id="2.7.11.1"/>
    </reaction>
</comment>
<keyword evidence="6" id="KW-0067">ATP-binding</keyword>
<reference evidence="10 11" key="1">
    <citation type="submission" date="2019-03" db="EMBL/GenBank/DDBJ databases">
        <title>Single cell metagenomics reveals metabolic interactions within the superorganism composed of flagellate Streblomastix strix and complex community of Bacteroidetes bacteria on its surface.</title>
        <authorList>
            <person name="Treitli S.C."/>
            <person name="Kolisko M."/>
            <person name="Husnik F."/>
            <person name="Keeling P."/>
            <person name="Hampl V."/>
        </authorList>
    </citation>
    <scope>NUCLEOTIDE SEQUENCE [LARGE SCALE GENOMIC DNA]</scope>
    <source>
        <strain evidence="10">ST1C</strain>
    </source>
</reference>
<evidence type="ECO:0000256" key="5">
    <source>
        <dbReference type="ARBA" id="ARBA00022777"/>
    </source>
</evidence>
<dbReference type="EC" id="2.7.11.1" evidence="1"/>
<accession>A0A5J4VGF5</accession>
<evidence type="ECO:0000256" key="6">
    <source>
        <dbReference type="ARBA" id="ARBA00022840"/>
    </source>
</evidence>
<evidence type="ECO:0000256" key="7">
    <source>
        <dbReference type="ARBA" id="ARBA00047899"/>
    </source>
</evidence>
<evidence type="ECO:0000256" key="3">
    <source>
        <dbReference type="ARBA" id="ARBA00022679"/>
    </source>
</evidence>
<dbReference type="SUPFAM" id="SSF56112">
    <property type="entry name" value="Protein kinase-like (PK-like)"/>
    <property type="match status" value="1"/>
</dbReference>
<keyword evidence="5 10" id="KW-0418">Kinase</keyword>
<dbReference type="AlphaFoldDB" id="A0A5J4VGF5"/>
<dbReference type="PANTHER" id="PTHR44899:SF3">
    <property type="entry name" value="SERINE_THREONINE-PROTEIN KINASE NEK1"/>
    <property type="match status" value="1"/>
</dbReference>
<keyword evidence="3" id="KW-0808">Transferase</keyword>
<organism evidence="10 11">
    <name type="scientific">Streblomastix strix</name>
    <dbReference type="NCBI Taxonomy" id="222440"/>
    <lineage>
        <taxon>Eukaryota</taxon>
        <taxon>Metamonada</taxon>
        <taxon>Preaxostyla</taxon>
        <taxon>Oxymonadida</taxon>
        <taxon>Streblomastigidae</taxon>
        <taxon>Streblomastix</taxon>
    </lineage>
</organism>
<evidence type="ECO:0000256" key="8">
    <source>
        <dbReference type="ARBA" id="ARBA00048679"/>
    </source>
</evidence>
<name>A0A5J4VGF5_9EUKA</name>
<evidence type="ECO:0000313" key="10">
    <source>
        <dbReference type="EMBL" id="KAA6381677.1"/>
    </source>
</evidence>
<proteinExistence type="predicted"/>
<keyword evidence="2" id="KW-0723">Serine/threonine-protein kinase</keyword>
<dbReference type="SUPFAM" id="SSF48371">
    <property type="entry name" value="ARM repeat"/>
    <property type="match status" value="1"/>
</dbReference>
<dbReference type="InterPro" id="IPR011989">
    <property type="entry name" value="ARM-like"/>
</dbReference>
<dbReference type="InterPro" id="IPR011009">
    <property type="entry name" value="Kinase-like_dom_sf"/>
</dbReference>
<keyword evidence="4" id="KW-0547">Nucleotide-binding</keyword>
<dbReference type="InterPro" id="IPR016024">
    <property type="entry name" value="ARM-type_fold"/>
</dbReference>
<feature type="non-terminal residue" evidence="10">
    <location>
        <position position="676"/>
    </location>
</feature>
<comment type="caution">
    <text evidence="10">The sequence shown here is derived from an EMBL/GenBank/DDBJ whole genome shotgun (WGS) entry which is preliminary data.</text>
</comment>
<dbReference type="InterPro" id="IPR051131">
    <property type="entry name" value="NEK_Ser/Thr_kinase_NIMA"/>
</dbReference>
<evidence type="ECO:0000256" key="4">
    <source>
        <dbReference type="ARBA" id="ARBA00022741"/>
    </source>
</evidence>
<dbReference type="EMBL" id="SNRW01007188">
    <property type="protein sequence ID" value="KAA6381677.1"/>
    <property type="molecule type" value="Genomic_DNA"/>
</dbReference>
<evidence type="ECO:0000313" key="11">
    <source>
        <dbReference type="Proteomes" id="UP000324800"/>
    </source>
</evidence>
<comment type="catalytic activity">
    <reaction evidence="7">
        <text>L-threonyl-[protein] + ATP = O-phospho-L-threonyl-[protein] + ADP + H(+)</text>
        <dbReference type="Rhea" id="RHEA:46608"/>
        <dbReference type="Rhea" id="RHEA-COMP:11060"/>
        <dbReference type="Rhea" id="RHEA-COMP:11605"/>
        <dbReference type="ChEBI" id="CHEBI:15378"/>
        <dbReference type="ChEBI" id="CHEBI:30013"/>
        <dbReference type="ChEBI" id="CHEBI:30616"/>
        <dbReference type="ChEBI" id="CHEBI:61977"/>
        <dbReference type="ChEBI" id="CHEBI:456216"/>
        <dbReference type="EC" id="2.7.11.1"/>
    </reaction>
</comment>
<dbReference type="Proteomes" id="UP000324800">
    <property type="component" value="Unassembled WGS sequence"/>
</dbReference>
<gene>
    <name evidence="10" type="ORF">EZS28_022796</name>
</gene>
<dbReference type="GO" id="GO:0005524">
    <property type="term" value="F:ATP binding"/>
    <property type="evidence" value="ECO:0007669"/>
    <property type="project" value="UniProtKB-KW"/>
</dbReference>
<dbReference type="GO" id="GO:0004674">
    <property type="term" value="F:protein serine/threonine kinase activity"/>
    <property type="evidence" value="ECO:0007669"/>
    <property type="project" value="UniProtKB-KW"/>
</dbReference>
<protein>
    <recommendedName>
        <fullName evidence="1">non-specific serine/threonine protein kinase</fullName>
        <ecNumber evidence="1">2.7.11.1</ecNumber>
    </recommendedName>
</protein>
<evidence type="ECO:0000256" key="2">
    <source>
        <dbReference type="ARBA" id="ARBA00022527"/>
    </source>
</evidence>
<dbReference type="Gene3D" id="1.10.510.10">
    <property type="entry name" value="Transferase(Phosphotransferase) domain 1"/>
    <property type="match status" value="1"/>
</dbReference>
<dbReference type="Gene3D" id="1.25.10.10">
    <property type="entry name" value="Leucine-rich Repeat Variant"/>
    <property type="match status" value="1"/>
</dbReference>
<evidence type="ECO:0000256" key="1">
    <source>
        <dbReference type="ARBA" id="ARBA00012513"/>
    </source>
</evidence>
<dbReference type="InterPro" id="IPR000719">
    <property type="entry name" value="Prot_kinase_dom"/>
</dbReference>
<sequence>MWTFTDGPDMYIITEYCSRGDLRKHINELQSLPEVERLDHIWELFAEISLALNFMHSNGAIHRDIKPENIFIMEDGSVRLGDFGLSKVIGENDYATFAGTRYYIAPESHMEGKMYFSSDVYSVGIVIYELLTGKHPFIGINDQETMENIIKGKAAKIPDFVPSDLKKLVSNMINSDFNKRPTIEMIMNNQTIKSIIQKIKEKEEIDDEQKEKELQATVLSAPKPISLDQLKTIKEEISSINKDFTPEIRIQKLKDGLSAVRSIQQLKDINITEEILQLSNDIVEITYSQKITEQLLLVMLLSQFYPKPKIDSALKKDEKQRDDEIEIIEDIFNLLLKENHETSQMIVDQKDFIEHQLIIFNSLPLNKIKSIYLYPLESLSKQDHKELNNKLFEMELKELKEGQKHPYHTQLSSDGVINKLIQMQHDKDKVDINYYIAQVIAYLFKAAALPPVNGKSIIDLLKVYRIKDLTFLAECKDNHDDILADDFEHQLFKDDDLQLLIEVSEEEKPQIKKMQEIEFKFLNEFLQNNEDDEMHKTIINSGIADALLSIFSTRDLDEITYTPFQTFFFFTWPYSAEISKLLIDKNPFPSLLRLFDHKDLDIINESINAMVNIMFGGTIGLDETSVHPYYEDLVQAGGIEKIYSLFKRNVSRQSQNSAAICLGIAFKSRIITDENM</sequence>
<dbReference type="PROSITE" id="PS50011">
    <property type="entry name" value="PROTEIN_KINASE_DOM"/>
    <property type="match status" value="1"/>
</dbReference>